<dbReference type="RefSeq" id="WP_091326479.1">
    <property type="nucleotide sequence ID" value="NZ_FOSW01000010.1"/>
</dbReference>
<accession>A0A1I4H4J3</accession>
<evidence type="ECO:0000313" key="3">
    <source>
        <dbReference type="EMBL" id="SFL37179.1"/>
    </source>
</evidence>
<protein>
    <recommendedName>
        <fullName evidence="5">DUF4407 domain-containing protein</fullName>
    </recommendedName>
</protein>
<evidence type="ECO:0000256" key="2">
    <source>
        <dbReference type="SAM" id="Phobius"/>
    </source>
</evidence>
<keyword evidence="4" id="KW-1185">Reference proteome</keyword>
<dbReference type="AlphaFoldDB" id="A0A1I4H4J3"/>
<feature type="transmembrane region" description="Helical" evidence="2">
    <location>
        <begin position="101"/>
        <end position="125"/>
    </location>
</feature>
<evidence type="ECO:0008006" key="5">
    <source>
        <dbReference type="Google" id="ProtNLM"/>
    </source>
</evidence>
<feature type="region of interest" description="Disordered" evidence="1">
    <location>
        <begin position="410"/>
        <end position="437"/>
    </location>
</feature>
<name>A0A1I4H4J3_9ACTN</name>
<dbReference type="Pfam" id="PF14362">
    <property type="entry name" value="DUF4407"/>
    <property type="match status" value="1"/>
</dbReference>
<proteinExistence type="predicted"/>
<dbReference type="InParanoid" id="A0A1I4H4J3"/>
<keyword evidence="2" id="KW-0472">Membrane</keyword>
<sequence length="469" mass="49170">MAARHRRIGDGLAVLGGGRPDVLEAAPGARPRFVALGGVLLSTGGLAVLSAAFAVHMALGVWWPFALLVGLGWGLVIVNLDRMLLVGMAHDASLKRNLVLAVPRVGLALVLGIVIATPLTLQVFAKEIDTEVVSMQAEAADAYRSSLESDARFAGLPELQERIATQESIVATGGQSDPGLVAVHGEASARQEAYDAALATQRELEAKAQCELDGTCGTGEAGTGTAYQQARAAADAQAAVVASAASSLDGAVAAASAAEARSAEQAAAALVGDRAELSRLTADQDRLQAAFDATNEGAGGILMRLEALDRLGDRNATLAAAQFMLSLLFMSIEILPVLMKLLLNFGPPSAYDRLAALRDAGDVEIEELQQGSRLSVAQAREELLVMAERERIERQKEAVLARRRTAVAALAEPPAPVPEEPADAEPEDPAAEARHLWDTSPVLFKARTAAARTVRSVRRRPANRVSTTV</sequence>
<gene>
    <name evidence="3" type="ORF">SAMN04488085_11034</name>
</gene>
<keyword evidence="2" id="KW-1133">Transmembrane helix</keyword>
<keyword evidence="2" id="KW-0812">Transmembrane</keyword>
<dbReference type="EMBL" id="FOSW01000010">
    <property type="protein sequence ID" value="SFL37179.1"/>
    <property type="molecule type" value="Genomic_DNA"/>
</dbReference>
<organism evidence="3 4">
    <name type="scientific">Geodermatophilus ruber</name>
    <dbReference type="NCBI Taxonomy" id="504800"/>
    <lineage>
        <taxon>Bacteria</taxon>
        <taxon>Bacillati</taxon>
        <taxon>Actinomycetota</taxon>
        <taxon>Actinomycetes</taxon>
        <taxon>Geodermatophilales</taxon>
        <taxon>Geodermatophilaceae</taxon>
        <taxon>Geodermatophilus</taxon>
    </lineage>
</organism>
<dbReference type="InterPro" id="IPR025519">
    <property type="entry name" value="DUF4407"/>
</dbReference>
<dbReference type="Proteomes" id="UP000199152">
    <property type="component" value="Unassembled WGS sequence"/>
</dbReference>
<feature type="transmembrane region" description="Helical" evidence="2">
    <location>
        <begin position="61"/>
        <end position="80"/>
    </location>
</feature>
<feature type="compositionally biased region" description="Acidic residues" evidence="1">
    <location>
        <begin position="420"/>
        <end position="430"/>
    </location>
</feature>
<dbReference type="STRING" id="504800.SAMN04488085_11034"/>
<evidence type="ECO:0000256" key="1">
    <source>
        <dbReference type="SAM" id="MobiDB-lite"/>
    </source>
</evidence>
<feature type="transmembrane region" description="Helical" evidence="2">
    <location>
        <begin position="33"/>
        <end position="55"/>
    </location>
</feature>
<evidence type="ECO:0000313" key="4">
    <source>
        <dbReference type="Proteomes" id="UP000199152"/>
    </source>
</evidence>
<reference evidence="4" key="1">
    <citation type="submission" date="2016-10" db="EMBL/GenBank/DDBJ databases">
        <authorList>
            <person name="Varghese N."/>
            <person name="Submissions S."/>
        </authorList>
    </citation>
    <scope>NUCLEOTIDE SEQUENCE [LARGE SCALE GENOMIC DNA]</scope>
    <source>
        <strain evidence="4">DSM 45317</strain>
    </source>
</reference>
<dbReference type="OrthoDB" id="594406at2"/>